<evidence type="ECO:0000256" key="8">
    <source>
        <dbReference type="ARBA" id="ARBA00047571"/>
    </source>
</evidence>
<keyword evidence="4" id="KW-0808">Transferase</keyword>
<dbReference type="InterPro" id="IPR001214">
    <property type="entry name" value="SET_dom"/>
</dbReference>
<dbReference type="InterPro" id="IPR003616">
    <property type="entry name" value="Post-SET_dom"/>
</dbReference>
<gene>
    <name evidence="13" type="ORF">PYX00_011329</name>
</gene>
<comment type="caution">
    <text evidence="13">The sequence shown here is derived from an EMBL/GenBank/DDBJ whole genome shotgun (WGS) entry which is preliminary data.</text>
</comment>
<organism evidence="13">
    <name type="scientific">Menopon gallinae</name>
    <name type="common">poultry shaft louse</name>
    <dbReference type="NCBI Taxonomy" id="328185"/>
    <lineage>
        <taxon>Eukaryota</taxon>
        <taxon>Metazoa</taxon>
        <taxon>Ecdysozoa</taxon>
        <taxon>Arthropoda</taxon>
        <taxon>Hexapoda</taxon>
        <taxon>Insecta</taxon>
        <taxon>Pterygota</taxon>
        <taxon>Neoptera</taxon>
        <taxon>Paraneoptera</taxon>
        <taxon>Psocodea</taxon>
        <taxon>Troctomorpha</taxon>
        <taxon>Phthiraptera</taxon>
        <taxon>Amblycera</taxon>
        <taxon>Menoponidae</taxon>
        <taxon>Menopon</taxon>
    </lineage>
</organism>
<evidence type="ECO:0000256" key="9">
    <source>
        <dbReference type="ARBA" id="ARBA00047583"/>
    </source>
</evidence>
<evidence type="ECO:0000256" key="1">
    <source>
        <dbReference type="ARBA" id="ARBA00004123"/>
    </source>
</evidence>
<dbReference type="PROSITE" id="PS50868">
    <property type="entry name" value="POST_SET"/>
    <property type="match status" value="1"/>
</dbReference>
<keyword evidence="3" id="KW-0489">Methyltransferase</keyword>
<evidence type="ECO:0000313" key="13">
    <source>
        <dbReference type="EMBL" id="KAL0265616.1"/>
    </source>
</evidence>
<feature type="region of interest" description="Disordered" evidence="11">
    <location>
        <begin position="1"/>
        <end position="29"/>
    </location>
</feature>
<keyword evidence="5" id="KW-0949">S-adenosyl-L-methionine</keyword>
<proteinExistence type="predicted"/>
<dbReference type="GO" id="GO:0048188">
    <property type="term" value="C:Set1C/COMPASS complex"/>
    <property type="evidence" value="ECO:0007669"/>
    <property type="project" value="TreeGrafter"/>
</dbReference>
<sequence>MPSTSNEGVCKSNSVPVGRAKIRSRKKKQESDAKVGNIICNIDIKDAERKRDLVDGTEGGGRVEMRAWGHAVDTSAQEDASKEGVCADACESRHKELFDRQIGKNLRMISRHLRRNTPEVFGHVKLYADVSKIHGIGIFAGTDIPAGIRIIEYVGELIGKKVADKRERFYKENGILSVYLFKILDDLIVDATLKGNLASSDEHDDTRLPCYCGHEVCTRFMG</sequence>
<keyword evidence="6" id="KW-0156">Chromatin regulator</keyword>
<accession>A0AAW2H7E9</accession>
<keyword evidence="7" id="KW-0539">Nucleus</keyword>
<protein>
    <recommendedName>
        <fullName evidence="2">[histone H3]-lysine(4) N-trimethyltransferase</fullName>
        <ecNumber evidence="2">2.1.1.354</ecNumber>
    </recommendedName>
</protein>
<evidence type="ECO:0000256" key="7">
    <source>
        <dbReference type="ARBA" id="ARBA00023242"/>
    </source>
</evidence>
<dbReference type="PANTHER" id="PTHR45814">
    <property type="entry name" value="HISTONE-LYSINE N-METHYLTRANSFERASE SETD1"/>
    <property type="match status" value="1"/>
</dbReference>
<comment type="catalytic activity">
    <reaction evidence="9">
        <text>N(6)-methyl-L-lysyl(4)-[histone H3] + S-adenosyl-L-methionine = N(6),N(6)-dimethyl-L-lysyl(4)-[histone H3] + S-adenosyl-L-homocysteine + H(+)</text>
        <dbReference type="Rhea" id="RHEA:60268"/>
        <dbReference type="Rhea" id="RHEA-COMP:15540"/>
        <dbReference type="Rhea" id="RHEA-COMP:15543"/>
        <dbReference type="ChEBI" id="CHEBI:15378"/>
        <dbReference type="ChEBI" id="CHEBI:57856"/>
        <dbReference type="ChEBI" id="CHEBI:59789"/>
        <dbReference type="ChEBI" id="CHEBI:61929"/>
        <dbReference type="ChEBI" id="CHEBI:61976"/>
    </reaction>
</comment>
<dbReference type="SUPFAM" id="SSF82199">
    <property type="entry name" value="SET domain"/>
    <property type="match status" value="1"/>
</dbReference>
<evidence type="ECO:0000256" key="2">
    <source>
        <dbReference type="ARBA" id="ARBA00012182"/>
    </source>
</evidence>
<evidence type="ECO:0000259" key="12">
    <source>
        <dbReference type="PROSITE" id="PS50868"/>
    </source>
</evidence>
<comment type="subcellular location">
    <subcellularLocation>
        <location evidence="1">Nucleus</location>
    </subcellularLocation>
</comment>
<name>A0AAW2H7E9_9NEOP</name>
<evidence type="ECO:0000256" key="3">
    <source>
        <dbReference type="ARBA" id="ARBA00022603"/>
    </source>
</evidence>
<comment type="catalytic activity">
    <reaction evidence="8">
        <text>L-lysyl(4)-[histone H3] + 3 S-adenosyl-L-methionine = N(6),N(6),N(6)-trimethyl-L-lysyl(4)-[histone H3] + 3 S-adenosyl-L-homocysteine + 3 H(+)</text>
        <dbReference type="Rhea" id="RHEA:60260"/>
        <dbReference type="Rhea" id="RHEA-COMP:15537"/>
        <dbReference type="Rhea" id="RHEA-COMP:15547"/>
        <dbReference type="ChEBI" id="CHEBI:15378"/>
        <dbReference type="ChEBI" id="CHEBI:29969"/>
        <dbReference type="ChEBI" id="CHEBI:57856"/>
        <dbReference type="ChEBI" id="CHEBI:59789"/>
        <dbReference type="ChEBI" id="CHEBI:61961"/>
        <dbReference type="EC" id="2.1.1.354"/>
    </reaction>
</comment>
<feature type="domain" description="Post-SET" evidence="12">
    <location>
        <begin position="206"/>
        <end position="222"/>
    </location>
</feature>
<dbReference type="EC" id="2.1.1.354" evidence="2"/>
<evidence type="ECO:0000256" key="10">
    <source>
        <dbReference type="ARBA" id="ARBA00049129"/>
    </source>
</evidence>
<dbReference type="InterPro" id="IPR046341">
    <property type="entry name" value="SET_dom_sf"/>
</dbReference>
<evidence type="ECO:0000256" key="11">
    <source>
        <dbReference type="SAM" id="MobiDB-lite"/>
    </source>
</evidence>
<dbReference type="PANTHER" id="PTHR45814:SF2">
    <property type="entry name" value="HISTONE-LYSINE N-METHYLTRANSFERASE SETD1"/>
    <property type="match status" value="1"/>
</dbReference>
<feature type="compositionally biased region" description="Polar residues" evidence="11">
    <location>
        <begin position="1"/>
        <end position="15"/>
    </location>
</feature>
<dbReference type="GO" id="GO:0032259">
    <property type="term" value="P:methylation"/>
    <property type="evidence" value="ECO:0007669"/>
    <property type="project" value="UniProtKB-KW"/>
</dbReference>
<comment type="catalytic activity">
    <reaction evidence="10">
        <text>N(6),N(6)-dimethyl-L-lysyl(4)-[histone H3] + S-adenosyl-L-methionine = N(6),N(6),N(6)-trimethyl-L-lysyl(4)-[histone H3] + S-adenosyl-L-homocysteine + H(+)</text>
        <dbReference type="Rhea" id="RHEA:60272"/>
        <dbReference type="Rhea" id="RHEA-COMP:15537"/>
        <dbReference type="Rhea" id="RHEA-COMP:15540"/>
        <dbReference type="ChEBI" id="CHEBI:15378"/>
        <dbReference type="ChEBI" id="CHEBI:57856"/>
        <dbReference type="ChEBI" id="CHEBI:59789"/>
        <dbReference type="ChEBI" id="CHEBI:61961"/>
        <dbReference type="ChEBI" id="CHEBI:61976"/>
    </reaction>
</comment>
<dbReference type="GO" id="GO:0140999">
    <property type="term" value="F:histone H3K4 trimethyltransferase activity"/>
    <property type="evidence" value="ECO:0007669"/>
    <property type="project" value="UniProtKB-EC"/>
</dbReference>
<dbReference type="EMBL" id="JARGDH010000006">
    <property type="protein sequence ID" value="KAL0265616.1"/>
    <property type="molecule type" value="Genomic_DNA"/>
</dbReference>
<evidence type="ECO:0000256" key="6">
    <source>
        <dbReference type="ARBA" id="ARBA00022853"/>
    </source>
</evidence>
<reference evidence="13" key="1">
    <citation type="journal article" date="2024" name="Gigascience">
        <title>Chromosome-level genome of the poultry shaft louse Menopon gallinae provides insight into the host-switching and adaptive evolution of parasitic lice.</title>
        <authorList>
            <person name="Xu Y."/>
            <person name="Ma L."/>
            <person name="Liu S."/>
            <person name="Liang Y."/>
            <person name="Liu Q."/>
            <person name="He Z."/>
            <person name="Tian L."/>
            <person name="Duan Y."/>
            <person name="Cai W."/>
            <person name="Li H."/>
            <person name="Song F."/>
        </authorList>
    </citation>
    <scope>NUCLEOTIDE SEQUENCE</scope>
    <source>
        <strain evidence="13">Cailab_2023a</strain>
    </source>
</reference>
<dbReference type="Pfam" id="PF00856">
    <property type="entry name" value="SET"/>
    <property type="match status" value="1"/>
</dbReference>
<dbReference type="Gene3D" id="2.170.270.10">
    <property type="entry name" value="SET domain"/>
    <property type="match status" value="1"/>
</dbReference>
<dbReference type="AlphaFoldDB" id="A0AAW2H7E9"/>
<dbReference type="InterPro" id="IPR044570">
    <property type="entry name" value="Set1-like"/>
</dbReference>
<evidence type="ECO:0000256" key="4">
    <source>
        <dbReference type="ARBA" id="ARBA00022679"/>
    </source>
</evidence>
<evidence type="ECO:0000256" key="5">
    <source>
        <dbReference type="ARBA" id="ARBA00022691"/>
    </source>
</evidence>